<evidence type="ECO:0000256" key="2">
    <source>
        <dbReference type="SAM" id="SignalP"/>
    </source>
</evidence>
<evidence type="ECO:0000313" key="4">
    <source>
        <dbReference type="Proteomes" id="UP000512167"/>
    </source>
</evidence>
<dbReference type="Proteomes" id="UP000512167">
    <property type="component" value="Chromosome"/>
</dbReference>
<proteinExistence type="predicted"/>
<dbReference type="KEGG" id="tbk:HF295_02855"/>
<reference evidence="3 4" key="1">
    <citation type="submission" date="2020-04" db="EMBL/GenBank/DDBJ databases">
        <authorList>
            <person name="Zheng R.K."/>
            <person name="Sun C.M."/>
        </authorList>
    </citation>
    <scope>NUCLEOTIDE SEQUENCE [LARGE SCALE GENOMIC DNA]</scope>
    <source>
        <strain evidence="4">zrk29</strain>
    </source>
</reference>
<evidence type="ECO:0000313" key="3">
    <source>
        <dbReference type="EMBL" id="QLY39854.1"/>
    </source>
</evidence>
<protein>
    <submittedName>
        <fullName evidence="3">Uncharacterized protein</fullName>
    </submittedName>
</protein>
<feature type="chain" id="PRO_5029613035" evidence="2">
    <location>
        <begin position="21"/>
        <end position="267"/>
    </location>
</feature>
<dbReference type="RefSeq" id="WP_312032343.1">
    <property type="nucleotide sequence ID" value="NZ_CP051151.1"/>
</dbReference>
<evidence type="ECO:0000256" key="1">
    <source>
        <dbReference type="SAM" id="MobiDB-lite"/>
    </source>
</evidence>
<name>A0A7L6N5T8_9MOLU</name>
<feature type="region of interest" description="Disordered" evidence="1">
    <location>
        <begin position="32"/>
        <end position="82"/>
    </location>
</feature>
<sequence>MRKYLYRTLIITLLFVLVGCNDTVTTDLTTEEVTSQIETSEIQTTAEETSDLPTSTEGMTSSQDTTEMPTTTEEVTTSELTTTDDLTTEENLVALRDSYYQYSIYSTQDIRILHLDITPDVLVYDMNGDEIPVDDVLYENNGYAIKSSYVLGQSSSLVEFDLVFNQQITRVSITINSKEVPYIISSTSVYTDGTVDLLFQFELFDGEINQIDGNNLEASDYLITDNALIIFSDYVSEMFIDNNAFMINYTLYDDMYIIGGILVNKVE</sequence>
<gene>
    <name evidence="3" type="ORF">HF295_02855</name>
</gene>
<feature type="compositionally biased region" description="Low complexity" evidence="1">
    <location>
        <begin position="60"/>
        <end position="82"/>
    </location>
</feature>
<keyword evidence="2" id="KW-0732">Signal</keyword>
<dbReference type="AlphaFoldDB" id="A0A7L6N5T8"/>
<organism evidence="3 4">
    <name type="scientific">Hujiaoplasma nucleasis</name>
    <dbReference type="NCBI Taxonomy" id="2725268"/>
    <lineage>
        <taxon>Bacteria</taxon>
        <taxon>Bacillati</taxon>
        <taxon>Mycoplasmatota</taxon>
        <taxon>Mollicutes</taxon>
        <taxon>Candidatus Izemoplasmatales</taxon>
        <taxon>Hujiaoplasmataceae</taxon>
        <taxon>Hujiaoplasma</taxon>
    </lineage>
</organism>
<feature type="compositionally biased region" description="Polar residues" evidence="1">
    <location>
        <begin position="35"/>
        <end position="59"/>
    </location>
</feature>
<dbReference type="PROSITE" id="PS51257">
    <property type="entry name" value="PROKAR_LIPOPROTEIN"/>
    <property type="match status" value="1"/>
</dbReference>
<keyword evidence="4" id="KW-1185">Reference proteome</keyword>
<dbReference type="EMBL" id="CP051151">
    <property type="protein sequence ID" value="QLY39854.1"/>
    <property type="molecule type" value="Genomic_DNA"/>
</dbReference>
<feature type="signal peptide" evidence="2">
    <location>
        <begin position="1"/>
        <end position="20"/>
    </location>
</feature>
<accession>A0A7L6N5T8</accession>